<evidence type="ECO:0008006" key="4">
    <source>
        <dbReference type="Google" id="ProtNLM"/>
    </source>
</evidence>
<accession>W9QMC1</accession>
<name>W9QMC1_9ROSA</name>
<evidence type="ECO:0000313" key="3">
    <source>
        <dbReference type="Proteomes" id="UP000030645"/>
    </source>
</evidence>
<dbReference type="EMBL" id="KE343820">
    <property type="protein sequence ID" value="EXB42365.1"/>
    <property type="molecule type" value="Genomic_DNA"/>
</dbReference>
<keyword evidence="3" id="KW-1185">Reference proteome</keyword>
<proteinExistence type="predicted"/>
<feature type="chain" id="PRO_5004927925" description="Secreted protein" evidence="1">
    <location>
        <begin position="23"/>
        <end position="83"/>
    </location>
</feature>
<reference evidence="3" key="1">
    <citation type="submission" date="2013-01" db="EMBL/GenBank/DDBJ databases">
        <title>Draft Genome Sequence of a Mulberry Tree, Morus notabilis C.K. Schneid.</title>
        <authorList>
            <person name="He N."/>
            <person name="Zhao S."/>
        </authorList>
    </citation>
    <scope>NUCLEOTIDE SEQUENCE</scope>
</reference>
<dbReference type="AlphaFoldDB" id="W9QMC1"/>
<evidence type="ECO:0000313" key="2">
    <source>
        <dbReference type="EMBL" id="EXB42365.1"/>
    </source>
</evidence>
<evidence type="ECO:0000256" key="1">
    <source>
        <dbReference type="SAM" id="SignalP"/>
    </source>
</evidence>
<keyword evidence="1" id="KW-0732">Signal</keyword>
<organism evidence="2 3">
    <name type="scientific">Morus notabilis</name>
    <dbReference type="NCBI Taxonomy" id="981085"/>
    <lineage>
        <taxon>Eukaryota</taxon>
        <taxon>Viridiplantae</taxon>
        <taxon>Streptophyta</taxon>
        <taxon>Embryophyta</taxon>
        <taxon>Tracheophyta</taxon>
        <taxon>Spermatophyta</taxon>
        <taxon>Magnoliopsida</taxon>
        <taxon>eudicotyledons</taxon>
        <taxon>Gunneridae</taxon>
        <taxon>Pentapetalae</taxon>
        <taxon>rosids</taxon>
        <taxon>fabids</taxon>
        <taxon>Rosales</taxon>
        <taxon>Moraceae</taxon>
        <taxon>Moreae</taxon>
        <taxon>Morus</taxon>
    </lineage>
</organism>
<gene>
    <name evidence="2" type="ORF">L484_021957</name>
</gene>
<sequence length="83" mass="9046">MPGASSIKNYVSLLSVLWCVRASSSVRTTLRSRVSLLNRDPRAISVFPESTTLLQEKLARDCRVLCSLVVTTPMAEAATCLGF</sequence>
<dbReference type="Proteomes" id="UP000030645">
    <property type="component" value="Unassembled WGS sequence"/>
</dbReference>
<feature type="signal peptide" evidence="1">
    <location>
        <begin position="1"/>
        <end position="22"/>
    </location>
</feature>
<protein>
    <recommendedName>
        <fullName evidence="4">Secreted protein</fullName>
    </recommendedName>
</protein>